<evidence type="ECO:0000256" key="5">
    <source>
        <dbReference type="ARBA" id="ARBA00023002"/>
    </source>
</evidence>
<feature type="domain" description="FAD-binding PCMH-type" evidence="7">
    <location>
        <begin position="69"/>
        <end position="250"/>
    </location>
</feature>
<dbReference type="Pfam" id="PF01565">
    <property type="entry name" value="FAD_binding_4"/>
    <property type="match status" value="1"/>
</dbReference>
<keyword evidence="3" id="KW-0285">Flavoprotein</keyword>
<dbReference type="PROSITE" id="PS51257">
    <property type="entry name" value="PROKAR_LIPOPROTEIN"/>
    <property type="match status" value="1"/>
</dbReference>
<sequence length="500" mass="54561">MYHHHVKLILLALGGLLLIGGASCLSQQSRHLCGINELSTASLRLSPGSEVVFPGDDDFGAVTLRWTNFSRPTYSVAVIPALESDVQKLARFATACDIPFLATSGAHGFDTTLGRVKQGLEIDLSRFRAVSIDATANTLIVGGGVRFSDMIDAVYAAGKEISPLTTSPEQDHGTGPCVGMLSPTLAGGVGRYSGLHGMISDQLLSARVVTANGSVVTASATEHSDLFWALRGAGNNFGIVTEATYRVFNLTSRIIVNADYAFSPNASAAIIDYFASFGDNTPPKLALILFGKYDANTKDVSNMHTISATHPSPTHLSCKRGTQLSLWVNIVYAGRLVELQPLLDPLLAKVTPYRQNVSEIPWSQMLYYNFFGATPSAPAACAAKGLDRDIYGGAIKSYDKREWNRFIANFSSFLRGADEASRSSIFFIEQFSKVKVLQIPDEETAYPWRDITAHLYIYVNYGHGDEKSEVLYSARKLPRLRALKKIWDPENAFRFAHPFV</sequence>
<dbReference type="InterPro" id="IPR006094">
    <property type="entry name" value="Oxid_FAD_bind_N"/>
</dbReference>
<dbReference type="PANTHER" id="PTHR42973:SF9">
    <property type="entry name" value="FAD-BINDING PCMH-TYPE DOMAIN-CONTAINING PROTEIN-RELATED"/>
    <property type="match status" value="1"/>
</dbReference>
<evidence type="ECO:0000256" key="1">
    <source>
        <dbReference type="ARBA" id="ARBA00001974"/>
    </source>
</evidence>
<dbReference type="AlphaFoldDB" id="A0AAE0HS46"/>
<reference evidence="8" key="1">
    <citation type="journal article" date="2023" name="Mol. Phylogenet. Evol.">
        <title>Genome-scale phylogeny and comparative genomics of the fungal order Sordariales.</title>
        <authorList>
            <person name="Hensen N."/>
            <person name="Bonometti L."/>
            <person name="Westerberg I."/>
            <person name="Brannstrom I.O."/>
            <person name="Guillou S."/>
            <person name="Cros-Aarteil S."/>
            <person name="Calhoun S."/>
            <person name="Haridas S."/>
            <person name="Kuo A."/>
            <person name="Mondo S."/>
            <person name="Pangilinan J."/>
            <person name="Riley R."/>
            <person name="LaButti K."/>
            <person name="Andreopoulos B."/>
            <person name="Lipzen A."/>
            <person name="Chen C."/>
            <person name="Yan M."/>
            <person name="Daum C."/>
            <person name="Ng V."/>
            <person name="Clum A."/>
            <person name="Steindorff A."/>
            <person name="Ohm R.A."/>
            <person name="Martin F."/>
            <person name="Silar P."/>
            <person name="Natvig D.O."/>
            <person name="Lalanne C."/>
            <person name="Gautier V."/>
            <person name="Ament-Velasquez S.L."/>
            <person name="Kruys A."/>
            <person name="Hutchinson M.I."/>
            <person name="Powell A.J."/>
            <person name="Barry K."/>
            <person name="Miller A.N."/>
            <person name="Grigoriev I.V."/>
            <person name="Debuchy R."/>
            <person name="Gladieux P."/>
            <person name="Hiltunen Thoren M."/>
            <person name="Johannesson H."/>
        </authorList>
    </citation>
    <scope>NUCLEOTIDE SEQUENCE</scope>
    <source>
        <strain evidence="8">CBS 118394</strain>
    </source>
</reference>
<comment type="similarity">
    <text evidence="2">Belongs to the oxygen-dependent FAD-linked oxidoreductase family.</text>
</comment>
<gene>
    <name evidence="8" type="ORF">B0H66DRAFT_486726</name>
</gene>
<dbReference type="SUPFAM" id="SSF56176">
    <property type="entry name" value="FAD-binding/transporter-associated domain-like"/>
    <property type="match status" value="1"/>
</dbReference>
<dbReference type="Proteomes" id="UP001283341">
    <property type="component" value="Unassembled WGS sequence"/>
</dbReference>
<dbReference type="PROSITE" id="PS51387">
    <property type="entry name" value="FAD_PCMH"/>
    <property type="match status" value="1"/>
</dbReference>
<dbReference type="GO" id="GO:0016491">
    <property type="term" value="F:oxidoreductase activity"/>
    <property type="evidence" value="ECO:0007669"/>
    <property type="project" value="UniProtKB-KW"/>
</dbReference>
<dbReference type="InterPro" id="IPR016166">
    <property type="entry name" value="FAD-bd_PCMH"/>
</dbReference>
<comment type="cofactor">
    <cofactor evidence="1">
        <name>FAD</name>
        <dbReference type="ChEBI" id="CHEBI:57692"/>
    </cofactor>
</comment>
<evidence type="ECO:0000256" key="2">
    <source>
        <dbReference type="ARBA" id="ARBA00005466"/>
    </source>
</evidence>
<dbReference type="GO" id="GO:0071949">
    <property type="term" value="F:FAD binding"/>
    <property type="evidence" value="ECO:0007669"/>
    <property type="project" value="InterPro"/>
</dbReference>
<dbReference type="Gene3D" id="3.30.465.10">
    <property type="match status" value="1"/>
</dbReference>
<proteinExistence type="inferred from homology"/>
<evidence type="ECO:0000313" key="9">
    <source>
        <dbReference type="Proteomes" id="UP001283341"/>
    </source>
</evidence>
<comment type="caution">
    <text evidence="8">The sequence shown here is derived from an EMBL/GenBank/DDBJ whole genome shotgun (WGS) entry which is preliminary data.</text>
</comment>
<protein>
    <submittedName>
        <fullName evidence="8">FAD-dependent oxidase</fullName>
    </submittedName>
</protein>
<name>A0AAE0HS46_9PEZI</name>
<evidence type="ECO:0000256" key="6">
    <source>
        <dbReference type="SAM" id="SignalP"/>
    </source>
</evidence>
<dbReference type="InterPro" id="IPR036318">
    <property type="entry name" value="FAD-bd_PCMH-like_sf"/>
</dbReference>
<keyword evidence="6" id="KW-0732">Signal</keyword>
<evidence type="ECO:0000259" key="7">
    <source>
        <dbReference type="PROSITE" id="PS51387"/>
    </source>
</evidence>
<keyword evidence="9" id="KW-1185">Reference proteome</keyword>
<evidence type="ECO:0000256" key="4">
    <source>
        <dbReference type="ARBA" id="ARBA00022827"/>
    </source>
</evidence>
<dbReference type="InterPro" id="IPR016169">
    <property type="entry name" value="FAD-bd_PCMH_sub2"/>
</dbReference>
<dbReference type="EMBL" id="JAUEDM010000011">
    <property type="protein sequence ID" value="KAK3311874.1"/>
    <property type="molecule type" value="Genomic_DNA"/>
</dbReference>
<keyword evidence="4" id="KW-0274">FAD</keyword>
<evidence type="ECO:0000256" key="3">
    <source>
        <dbReference type="ARBA" id="ARBA00022630"/>
    </source>
</evidence>
<dbReference type="Gene3D" id="3.40.462.20">
    <property type="match status" value="1"/>
</dbReference>
<dbReference type="InterPro" id="IPR050416">
    <property type="entry name" value="FAD-linked_Oxidoreductase"/>
</dbReference>
<feature type="chain" id="PRO_5041948638" evidence="6">
    <location>
        <begin position="25"/>
        <end position="500"/>
    </location>
</feature>
<organism evidence="8 9">
    <name type="scientific">Apodospora peruviana</name>
    <dbReference type="NCBI Taxonomy" id="516989"/>
    <lineage>
        <taxon>Eukaryota</taxon>
        <taxon>Fungi</taxon>
        <taxon>Dikarya</taxon>
        <taxon>Ascomycota</taxon>
        <taxon>Pezizomycotina</taxon>
        <taxon>Sordariomycetes</taxon>
        <taxon>Sordariomycetidae</taxon>
        <taxon>Sordariales</taxon>
        <taxon>Lasiosphaeriaceae</taxon>
        <taxon>Apodospora</taxon>
    </lineage>
</organism>
<dbReference type="InterPro" id="IPR012951">
    <property type="entry name" value="BBE"/>
</dbReference>
<feature type="signal peptide" evidence="6">
    <location>
        <begin position="1"/>
        <end position="24"/>
    </location>
</feature>
<accession>A0AAE0HS46</accession>
<reference evidence="8" key="2">
    <citation type="submission" date="2023-06" db="EMBL/GenBank/DDBJ databases">
        <authorList>
            <consortium name="Lawrence Berkeley National Laboratory"/>
            <person name="Haridas S."/>
            <person name="Hensen N."/>
            <person name="Bonometti L."/>
            <person name="Westerberg I."/>
            <person name="Brannstrom I.O."/>
            <person name="Guillou S."/>
            <person name="Cros-Aarteil S."/>
            <person name="Calhoun S."/>
            <person name="Kuo A."/>
            <person name="Mondo S."/>
            <person name="Pangilinan J."/>
            <person name="Riley R."/>
            <person name="Labutti K."/>
            <person name="Andreopoulos B."/>
            <person name="Lipzen A."/>
            <person name="Chen C."/>
            <person name="Yanf M."/>
            <person name="Daum C."/>
            <person name="Ng V."/>
            <person name="Clum A."/>
            <person name="Steindorff A."/>
            <person name="Ohm R."/>
            <person name="Martin F."/>
            <person name="Silar P."/>
            <person name="Natvig D."/>
            <person name="Lalanne C."/>
            <person name="Gautier V."/>
            <person name="Ament-Velasquez S.L."/>
            <person name="Kruys A."/>
            <person name="Hutchinson M.I."/>
            <person name="Powell A.J."/>
            <person name="Barry K."/>
            <person name="Miller A.N."/>
            <person name="Grigoriev I.V."/>
            <person name="Debuchy R."/>
            <person name="Gladieux P."/>
            <person name="Thoren M.H."/>
            <person name="Johannesson H."/>
        </authorList>
    </citation>
    <scope>NUCLEOTIDE SEQUENCE</scope>
    <source>
        <strain evidence="8">CBS 118394</strain>
    </source>
</reference>
<dbReference type="Pfam" id="PF08031">
    <property type="entry name" value="BBE"/>
    <property type="match status" value="1"/>
</dbReference>
<dbReference type="PANTHER" id="PTHR42973">
    <property type="entry name" value="BINDING OXIDOREDUCTASE, PUTATIVE (AFU_ORTHOLOGUE AFUA_1G17690)-RELATED"/>
    <property type="match status" value="1"/>
</dbReference>
<evidence type="ECO:0000313" key="8">
    <source>
        <dbReference type="EMBL" id="KAK3311874.1"/>
    </source>
</evidence>
<keyword evidence="5" id="KW-0560">Oxidoreductase</keyword>